<dbReference type="OrthoDB" id="2067286at2"/>
<keyword evidence="3" id="KW-1185">Reference proteome</keyword>
<organism evidence="2 3">
    <name type="scientific">Herbinix hemicellulosilytica</name>
    <dbReference type="NCBI Taxonomy" id="1564487"/>
    <lineage>
        <taxon>Bacteria</taxon>
        <taxon>Bacillati</taxon>
        <taxon>Bacillota</taxon>
        <taxon>Clostridia</taxon>
        <taxon>Lachnospirales</taxon>
        <taxon>Lachnospiraceae</taxon>
        <taxon>Herbinix</taxon>
    </lineage>
</organism>
<evidence type="ECO:0000313" key="3">
    <source>
        <dbReference type="Proteomes" id="UP000236497"/>
    </source>
</evidence>
<dbReference type="Proteomes" id="UP000236497">
    <property type="component" value="Unassembled WGS sequence"/>
</dbReference>
<evidence type="ECO:0000313" key="2">
    <source>
        <dbReference type="EMBL" id="CRZ33540.1"/>
    </source>
</evidence>
<feature type="domain" description="Peptidase C39-like" evidence="1">
    <location>
        <begin position="126"/>
        <end position="257"/>
    </location>
</feature>
<dbReference type="EMBL" id="CVTD020000008">
    <property type="protein sequence ID" value="CRZ33540.1"/>
    <property type="molecule type" value="Genomic_DNA"/>
</dbReference>
<dbReference type="AlphaFoldDB" id="A0A0H5SEU2"/>
<protein>
    <recommendedName>
        <fullName evidence="1">Peptidase C39-like domain-containing protein</fullName>
    </recommendedName>
</protein>
<accession>A0A0H5SEU2</accession>
<dbReference type="Gene3D" id="3.90.70.10">
    <property type="entry name" value="Cysteine proteinases"/>
    <property type="match status" value="1"/>
</dbReference>
<proteinExistence type="predicted"/>
<dbReference type="Pfam" id="PF13529">
    <property type="entry name" value="Peptidase_C39_2"/>
    <property type="match status" value="1"/>
</dbReference>
<gene>
    <name evidence="2" type="ORF">HHT355_0330</name>
</gene>
<name>A0A0H5SEU2_HERHM</name>
<dbReference type="InterPro" id="IPR039564">
    <property type="entry name" value="Peptidase_C39-like"/>
</dbReference>
<evidence type="ECO:0000259" key="1">
    <source>
        <dbReference type="Pfam" id="PF13529"/>
    </source>
</evidence>
<sequence length="292" mass="32047">MNDSLYAYCVDIVNEDTGNYAYMIILAITDKPQILEFHPNGSSPYMNIADKKAYYAGLSKYYIKETDSMLQDLTTGNKINKKDISVIISKENSHLSYNAIGGNSNIKGVNAIGGYSNIDAVPDYKSEKGCAPTSLAMLIKYTYGNLVDSQTTLIDRLAYEFDSLPGSGATPVAYIKPGVIRYLSSKGITPTFCRFISENYFGDPIYGMTYNSLETYQTYINAKIPVVVIMFGAKGTSPAFPSGFNDHAVCGTGYYVGSAGEFIIVHTTAQEGDVYVAYSEYALGQFAWFTVY</sequence>
<reference evidence="2 3" key="1">
    <citation type="submission" date="2015-06" db="EMBL/GenBank/DDBJ databases">
        <authorList>
            <person name="Wibberg Daniel"/>
        </authorList>
    </citation>
    <scope>NUCLEOTIDE SEQUENCE [LARGE SCALE GENOMIC DNA]</scope>
    <source>
        <strain evidence="2 3">T3/55T</strain>
    </source>
</reference>